<gene>
    <name evidence="1" type="ORF">BA1DRAFT_01685</name>
</gene>
<organism evidence="1 2">
    <name type="scientific">Photorhabdus aegyptia</name>
    <dbReference type="NCBI Taxonomy" id="2805098"/>
    <lineage>
        <taxon>Bacteria</taxon>
        <taxon>Pseudomonadati</taxon>
        <taxon>Pseudomonadota</taxon>
        <taxon>Gammaproteobacteria</taxon>
        <taxon>Enterobacterales</taxon>
        <taxon>Morganellaceae</taxon>
        <taxon>Photorhabdus</taxon>
    </lineage>
</organism>
<dbReference type="EMBL" id="JFGV01000019">
    <property type="protein sequence ID" value="EYU15822.1"/>
    <property type="molecule type" value="Genomic_DNA"/>
</dbReference>
<evidence type="ECO:0000313" key="1">
    <source>
        <dbReference type="EMBL" id="EYU15822.1"/>
    </source>
</evidence>
<dbReference type="AlphaFoldDB" id="A0A022PI52"/>
<reference evidence="1 2" key="1">
    <citation type="submission" date="2014-03" db="EMBL/GenBank/DDBJ databases">
        <title>Draft Genome of Photorhabdus luminescens BA1, an Egyptian Isolate.</title>
        <authorList>
            <person name="Ghazal S."/>
            <person name="Hurst S.G.IV."/>
            <person name="Morris K."/>
            <person name="Thomas K."/>
            <person name="Tisa L.S."/>
        </authorList>
    </citation>
    <scope>NUCLEOTIDE SEQUENCE [LARGE SCALE GENOMIC DNA]</scope>
    <source>
        <strain evidence="1 2">BA1</strain>
    </source>
</reference>
<evidence type="ECO:0000313" key="2">
    <source>
        <dbReference type="Proteomes" id="UP000023464"/>
    </source>
</evidence>
<keyword evidence="2" id="KW-1185">Reference proteome</keyword>
<comment type="caution">
    <text evidence="1">The sequence shown here is derived from an EMBL/GenBank/DDBJ whole genome shotgun (WGS) entry which is preliminary data.</text>
</comment>
<dbReference type="PATRIC" id="fig|1393736.3.peg.1699"/>
<name>A0A022PI52_9GAMM</name>
<dbReference type="Proteomes" id="UP000023464">
    <property type="component" value="Unassembled WGS sequence"/>
</dbReference>
<sequence length="49" mass="5577">MTKNGLLKEITTHSQTINDNSRRIENVTLNISNGMTPEQLTEWEQVAYG</sequence>
<dbReference type="RefSeq" id="WP_235200998.1">
    <property type="nucleotide sequence ID" value="NZ_CAWLTM010000096.1"/>
</dbReference>
<protein>
    <submittedName>
        <fullName evidence="1">Uncharacterized protein</fullName>
    </submittedName>
</protein>
<accession>A0A022PI52</accession>
<proteinExistence type="predicted"/>